<protein>
    <submittedName>
        <fullName evidence="1">Uncharacterized protein</fullName>
    </submittedName>
</protein>
<reference evidence="1" key="1">
    <citation type="journal article" date="2020" name="Stud. Mycol.">
        <title>101 Dothideomycetes genomes: a test case for predicting lifestyles and emergence of pathogens.</title>
        <authorList>
            <person name="Haridas S."/>
            <person name="Albert R."/>
            <person name="Binder M."/>
            <person name="Bloem J."/>
            <person name="Labutti K."/>
            <person name="Salamov A."/>
            <person name="Andreopoulos B."/>
            <person name="Baker S."/>
            <person name="Barry K."/>
            <person name="Bills G."/>
            <person name="Bluhm B."/>
            <person name="Cannon C."/>
            <person name="Castanera R."/>
            <person name="Culley D."/>
            <person name="Daum C."/>
            <person name="Ezra D."/>
            <person name="Gonzalez J."/>
            <person name="Henrissat B."/>
            <person name="Kuo A."/>
            <person name="Liang C."/>
            <person name="Lipzen A."/>
            <person name="Lutzoni F."/>
            <person name="Magnuson J."/>
            <person name="Mondo S."/>
            <person name="Nolan M."/>
            <person name="Ohm R."/>
            <person name="Pangilinan J."/>
            <person name="Park H.-J."/>
            <person name="Ramirez L."/>
            <person name="Alfaro M."/>
            <person name="Sun H."/>
            <person name="Tritt A."/>
            <person name="Yoshinaga Y."/>
            <person name="Zwiers L.-H."/>
            <person name="Turgeon B."/>
            <person name="Goodwin S."/>
            <person name="Spatafora J."/>
            <person name="Crous P."/>
            <person name="Grigoriev I."/>
        </authorList>
    </citation>
    <scope>NUCLEOTIDE SEQUENCE</scope>
    <source>
        <strain evidence="1">CBS 480.64</strain>
    </source>
</reference>
<evidence type="ECO:0000313" key="2">
    <source>
        <dbReference type="Proteomes" id="UP000799421"/>
    </source>
</evidence>
<proteinExistence type="predicted"/>
<keyword evidence="2" id="KW-1185">Reference proteome</keyword>
<dbReference type="Proteomes" id="UP000799421">
    <property type="component" value="Unassembled WGS sequence"/>
</dbReference>
<evidence type="ECO:0000313" key="1">
    <source>
        <dbReference type="EMBL" id="KAF2859194.1"/>
    </source>
</evidence>
<dbReference type="EMBL" id="MU005996">
    <property type="protein sequence ID" value="KAF2859194.1"/>
    <property type="molecule type" value="Genomic_DNA"/>
</dbReference>
<sequence>MASSAGSFPLILSPGFRASLLPRRCKCFFVVHLLDLLRCGWMNFALSLNYNGGRQRVLDSSIAASAYAGHLHSKSAIPPTLPAAP</sequence>
<organism evidence="1 2">
    <name type="scientific">Piedraia hortae CBS 480.64</name>
    <dbReference type="NCBI Taxonomy" id="1314780"/>
    <lineage>
        <taxon>Eukaryota</taxon>
        <taxon>Fungi</taxon>
        <taxon>Dikarya</taxon>
        <taxon>Ascomycota</taxon>
        <taxon>Pezizomycotina</taxon>
        <taxon>Dothideomycetes</taxon>
        <taxon>Dothideomycetidae</taxon>
        <taxon>Capnodiales</taxon>
        <taxon>Piedraiaceae</taxon>
        <taxon>Piedraia</taxon>
    </lineage>
</organism>
<name>A0A6A7BVG4_9PEZI</name>
<accession>A0A6A7BVG4</accession>
<dbReference type="AlphaFoldDB" id="A0A6A7BVG4"/>
<gene>
    <name evidence="1" type="ORF">K470DRAFT_259078</name>
</gene>